<name>A0A0F6W1N1_9BACT</name>
<dbReference type="FunFam" id="1.10.340.30:FF:000001">
    <property type="entry name" value="Endonuclease III"/>
    <property type="match status" value="1"/>
</dbReference>
<dbReference type="GO" id="GO:0003677">
    <property type="term" value="F:DNA binding"/>
    <property type="evidence" value="ECO:0007669"/>
    <property type="project" value="UniProtKB-UniRule"/>
</dbReference>
<comment type="caution">
    <text evidence="10">Lacks conserved residue(s) required for the propagation of feature annotation.</text>
</comment>
<reference evidence="13 14" key="1">
    <citation type="submission" date="2015-03" db="EMBL/GenBank/DDBJ databases">
        <title>Genome assembly of Sandaracinus amylolyticus DSM 53668.</title>
        <authorList>
            <person name="Sharma G."/>
            <person name="Subramanian S."/>
        </authorList>
    </citation>
    <scope>NUCLEOTIDE SEQUENCE [LARGE SCALE GENOMIC DNA]</scope>
    <source>
        <strain evidence="13 14">DSM 53668</strain>
    </source>
</reference>
<dbReference type="AlphaFoldDB" id="A0A0F6W1N1"/>
<keyword evidence="10" id="KW-0456">Lyase</keyword>
<dbReference type="InterPro" id="IPR003265">
    <property type="entry name" value="HhH-GPD_domain"/>
</dbReference>
<comment type="similarity">
    <text evidence="1 10">Belongs to the Nth/MutY family.</text>
</comment>
<dbReference type="Gene3D" id="1.10.1670.10">
    <property type="entry name" value="Helix-hairpin-Helix base-excision DNA repair enzymes (C-terminal)"/>
    <property type="match status" value="1"/>
</dbReference>
<dbReference type="PROSITE" id="PS01155">
    <property type="entry name" value="ENDONUCLEASE_III_2"/>
    <property type="match status" value="1"/>
</dbReference>
<dbReference type="Proteomes" id="UP000034883">
    <property type="component" value="Chromosome"/>
</dbReference>
<dbReference type="PANTHER" id="PTHR10359">
    <property type="entry name" value="A/G-SPECIFIC ADENINE GLYCOSYLASE/ENDONUCLEASE III"/>
    <property type="match status" value="1"/>
</dbReference>
<evidence type="ECO:0000256" key="2">
    <source>
        <dbReference type="ARBA" id="ARBA00022485"/>
    </source>
</evidence>
<keyword evidence="14" id="KW-1185">Reference proteome</keyword>
<keyword evidence="13" id="KW-0540">Nuclease</keyword>
<dbReference type="RefSeq" id="WP_083457314.1">
    <property type="nucleotide sequence ID" value="NZ_CP011125.1"/>
</dbReference>
<dbReference type="InterPro" id="IPR000445">
    <property type="entry name" value="HhH_motif"/>
</dbReference>
<evidence type="ECO:0000256" key="4">
    <source>
        <dbReference type="ARBA" id="ARBA00022763"/>
    </source>
</evidence>
<evidence type="ECO:0000256" key="6">
    <source>
        <dbReference type="ARBA" id="ARBA00023004"/>
    </source>
</evidence>
<evidence type="ECO:0000256" key="7">
    <source>
        <dbReference type="ARBA" id="ARBA00023014"/>
    </source>
</evidence>
<dbReference type="KEGG" id="samy:DB32_002297"/>
<gene>
    <name evidence="10" type="primary">nth</name>
    <name evidence="13" type="ORF">DB32_002297</name>
</gene>
<keyword evidence="3" id="KW-0479">Metal-binding</keyword>
<keyword evidence="4 10" id="KW-0227">DNA damage</keyword>
<sequence>MNAPVLKRDEKAARILEILERLYPSPPIPLDHVDAFTLLVAVVLSAQTTDKKVNEVTPALFAAAPTPEAMAALSEAEILAYIRQVGLSPQKAKALKGLATKIATEHGGQVPRTFEELEALPGVGHKTASVVMIQAFGHPAFPVDTHIHRLAWRWGLSDGSSVERTEADLKRLFDRSKWDKLHLQIIYFGREHCPALRHDLSACPICSWAAPAKVRAAEAKGGATKGMSKGGRPGGKKREASR</sequence>
<keyword evidence="7" id="KW-0411">Iron-sulfur</keyword>
<keyword evidence="9 10" id="KW-0326">Glycosidase</keyword>
<dbReference type="GO" id="GO:0046872">
    <property type="term" value="F:metal ion binding"/>
    <property type="evidence" value="ECO:0007669"/>
    <property type="project" value="UniProtKB-KW"/>
</dbReference>
<evidence type="ECO:0000256" key="3">
    <source>
        <dbReference type="ARBA" id="ARBA00022723"/>
    </source>
</evidence>
<keyword evidence="2" id="KW-0004">4Fe-4S</keyword>
<keyword evidence="6" id="KW-0408">Iron</keyword>
<dbReference type="CDD" id="cd00056">
    <property type="entry name" value="ENDO3c"/>
    <property type="match status" value="1"/>
</dbReference>
<dbReference type="GO" id="GO:0019104">
    <property type="term" value="F:DNA N-glycosylase activity"/>
    <property type="evidence" value="ECO:0007669"/>
    <property type="project" value="UniProtKB-UniRule"/>
</dbReference>
<dbReference type="GO" id="GO:0051539">
    <property type="term" value="F:4 iron, 4 sulfur cluster binding"/>
    <property type="evidence" value="ECO:0007669"/>
    <property type="project" value="UniProtKB-KW"/>
</dbReference>
<keyword evidence="5 10" id="KW-0378">Hydrolase</keyword>
<comment type="catalytic activity">
    <reaction evidence="10">
        <text>2'-deoxyribonucleotide-(2'-deoxyribose 5'-phosphate)-2'-deoxyribonucleotide-DNA = a 3'-end 2'-deoxyribonucleotide-(2,3-dehydro-2,3-deoxyribose 5'-phosphate)-DNA + a 5'-end 5'-phospho-2'-deoxyribonucleoside-DNA + H(+)</text>
        <dbReference type="Rhea" id="RHEA:66592"/>
        <dbReference type="Rhea" id="RHEA-COMP:13180"/>
        <dbReference type="Rhea" id="RHEA-COMP:16897"/>
        <dbReference type="Rhea" id="RHEA-COMP:17067"/>
        <dbReference type="ChEBI" id="CHEBI:15378"/>
        <dbReference type="ChEBI" id="CHEBI:136412"/>
        <dbReference type="ChEBI" id="CHEBI:157695"/>
        <dbReference type="ChEBI" id="CHEBI:167181"/>
        <dbReference type="EC" id="4.2.99.18"/>
    </reaction>
</comment>
<dbReference type="PANTHER" id="PTHR10359:SF18">
    <property type="entry name" value="ENDONUCLEASE III"/>
    <property type="match status" value="1"/>
</dbReference>
<comment type="function">
    <text evidence="10">DNA repair enzyme that has both DNA N-glycosylase activity and AP-lyase activity. The DNA N-glycosylase activity releases various damaged pyrimidines from DNA by cleaving the N-glycosidic bond, leaving an AP (apurinic/apyrimidinic) site. The AP-lyase activity cleaves the phosphodiester bond 3' to the AP site by a beta-elimination, leaving a 3'-terminal unsaturated sugar and a product with a terminal 5'-phosphate.</text>
</comment>
<dbReference type="EC" id="4.2.99.18" evidence="10"/>
<comment type="cofactor">
    <cofactor evidence="10">
        <name>[4Fe-4S] cluster</name>
        <dbReference type="ChEBI" id="CHEBI:49883"/>
    </cofactor>
    <text evidence="10">Binds 1 [4Fe-4S] cluster.</text>
</comment>
<organism evidence="13 14">
    <name type="scientific">Sandaracinus amylolyticus</name>
    <dbReference type="NCBI Taxonomy" id="927083"/>
    <lineage>
        <taxon>Bacteria</taxon>
        <taxon>Pseudomonadati</taxon>
        <taxon>Myxococcota</taxon>
        <taxon>Polyangia</taxon>
        <taxon>Polyangiales</taxon>
        <taxon>Sandaracinaceae</taxon>
        <taxon>Sandaracinus</taxon>
    </lineage>
</organism>
<dbReference type="GO" id="GO:0140078">
    <property type="term" value="F:class I DNA-(apurinic or apyrimidinic site) endonuclease activity"/>
    <property type="evidence" value="ECO:0007669"/>
    <property type="project" value="UniProtKB-EC"/>
</dbReference>
<dbReference type="InterPro" id="IPR023170">
    <property type="entry name" value="HhH_base_excis_C"/>
</dbReference>
<evidence type="ECO:0000256" key="5">
    <source>
        <dbReference type="ARBA" id="ARBA00022801"/>
    </source>
</evidence>
<protein>
    <recommendedName>
        <fullName evidence="10">Endonuclease III</fullName>
        <ecNumber evidence="10">4.2.99.18</ecNumber>
    </recommendedName>
    <alternativeName>
        <fullName evidence="10">DNA-(apurinic or apyrimidinic site) lyase</fullName>
    </alternativeName>
</protein>
<keyword evidence="13" id="KW-0255">Endonuclease</keyword>
<dbReference type="EMBL" id="CP011125">
    <property type="protein sequence ID" value="AKF05148.1"/>
    <property type="molecule type" value="Genomic_DNA"/>
</dbReference>
<dbReference type="Gene3D" id="1.10.340.30">
    <property type="entry name" value="Hypothetical protein, domain 2"/>
    <property type="match status" value="1"/>
</dbReference>
<dbReference type="InterPro" id="IPR004036">
    <property type="entry name" value="Endonuclease-III-like_CS2"/>
</dbReference>
<feature type="region of interest" description="Disordered" evidence="11">
    <location>
        <begin position="217"/>
        <end position="242"/>
    </location>
</feature>
<evidence type="ECO:0000259" key="12">
    <source>
        <dbReference type="SMART" id="SM00478"/>
    </source>
</evidence>
<proteinExistence type="inferred from homology"/>
<dbReference type="Pfam" id="PF00633">
    <property type="entry name" value="HHH"/>
    <property type="match status" value="1"/>
</dbReference>
<dbReference type="SUPFAM" id="SSF48150">
    <property type="entry name" value="DNA-glycosylase"/>
    <property type="match status" value="1"/>
</dbReference>
<evidence type="ECO:0000256" key="9">
    <source>
        <dbReference type="ARBA" id="ARBA00023295"/>
    </source>
</evidence>
<dbReference type="InterPro" id="IPR011257">
    <property type="entry name" value="DNA_glycosylase"/>
</dbReference>
<evidence type="ECO:0000256" key="11">
    <source>
        <dbReference type="SAM" id="MobiDB-lite"/>
    </source>
</evidence>
<accession>A0A0F6W1N1</accession>
<dbReference type="SMART" id="SM00478">
    <property type="entry name" value="ENDO3c"/>
    <property type="match status" value="1"/>
</dbReference>
<dbReference type="InterPro" id="IPR005759">
    <property type="entry name" value="Nth"/>
</dbReference>
<dbReference type="HAMAP" id="MF_00942">
    <property type="entry name" value="Nth"/>
    <property type="match status" value="1"/>
</dbReference>
<keyword evidence="10" id="KW-0238">DNA-binding</keyword>
<evidence type="ECO:0000313" key="14">
    <source>
        <dbReference type="Proteomes" id="UP000034883"/>
    </source>
</evidence>
<dbReference type="STRING" id="927083.DB32_002297"/>
<keyword evidence="8 10" id="KW-0234">DNA repair</keyword>
<dbReference type="GO" id="GO:0006285">
    <property type="term" value="P:base-excision repair, AP site formation"/>
    <property type="evidence" value="ECO:0007669"/>
    <property type="project" value="TreeGrafter"/>
</dbReference>
<dbReference type="Pfam" id="PF00730">
    <property type="entry name" value="HhH-GPD"/>
    <property type="match status" value="1"/>
</dbReference>
<dbReference type="NCBIfam" id="TIGR01083">
    <property type="entry name" value="nth"/>
    <property type="match status" value="1"/>
</dbReference>
<evidence type="ECO:0000313" key="13">
    <source>
        <dbReference type="EMBL" id="AKF05148.1"/>
    </source>
</evidence>
<evidence type="ECO:0000256" key="10">
    <source>
        <dbReference type="HAMAP-Rule" id="MF_00942"/>
    </source>
</evidence>
<dbReference type="OrthoDB" id="9800977at2"/>
<feature type="domain" description="HhH-GPD" evidence="12">
    <location>
        <begin position="44"/>
        <end position="191"/>
    </location>
</feature>
<evidence type="ECO:0000256" key="1">
    <source>
        <dbReference type="ARBA" id="ARBA00008343"/>
    </source>
</evidence>
<evidence type="ECO:0000256" key="8">
    <source>
        <dbReference type="ARBA" id="ARBA00023204"/>
    </source>
</evidence>